<keyword evidence="2" id="KW-1185">Reference proteome</keyword>
<reference evidence="1" key="1">
    <citation type="submission" date="2022-03" db="EMBL/GenBank/DDBJ databases">
        <authorList>
            <person name="Sayadi A."/>
        </authorList>
    </citation>
    <scope>NUCLEOTIDE SEQUENCE</scope>
</reference>
<name>A0A9P0P3D4_ACAOB</name>
<proteinExistence type="predicted"/>
<organism evidence="1 2">
    <name type="scientific">Acanthoscelides obtectus</name>
    <name type="common">Bean weevil</name>
    <name type="synonym">Bruchus obtectus</name>
    <dbReference type="NCBI Taxonomy" id="200917"/>
    <lineage>
        <taxon>Eukaryota</taxon>
        <taxon>Metazoa</taxon>
        <taxon>Ecdysozoa</taxon>
        <taxon>Arthropoda</taxon>
        <taxon>Hexapoda</taxon>
        <taxon>Insecta</taxon>
        <taxon>Pterygota</taxon>
        <taxon>Neoptera</taxon>
        <taxon>Endopterygota</taxon>
        <taxon>Coleoptera</taxon>
        <taxon>Polyphaga</taxon>
        <taxon>Cucujiformia</taxon>
        <taxon>Chrysomeloidea</taxon>
        <taxon>Chrysomelidae</taxon>
        <taxon>Bruchinae</taxon>
        <taxon>Bruchini</taxon>
        <taxon>Acanthoscelides</taxon>
    </lineage>
</organism>
<dbReference type="OrthoDB" id="7760980at2759"/>
<dbReference type="AlphaFoldDB" id="A0A9P0P3D4"/>
<protein>
    <submittedName>
        <fullName evidence="1">Uncharacterized protein</fullName>
    </submittedName>
</protein>
<sequence length="127" mass="15080">MARKKQKQQVRAEYFSKLEEEETKGSQLISRLRGVLEKVHIALDADTRNFLNAHQHHVKEKQKLHDELKVRDEAMQKILQAQLDHIRKSTDRIRALKIRLRESQKMLGRRVSDLDNEHAFFLNAFNL</sequence>
<dbReference type="Proteomes" id="UP001152888">
    <property type="component" value="Unassembled WGS sequence"/>
</dbReference>
<accession>A0A9P0P3D4</accession>
<gene>
    <name evidence="1" type="ORF">ACAOBT_LOCUS7229</name>
</gene>
<dbReference type="EMBL" id="CAKOFQ010006741">
    <property type="protein sequence ID" value="CAH1967115.1"/>
    <property type="molecule type" value="Genomic_DNA"/>
</dbReference>
<evidence type="ECO:0000313" key="2">
    <source>
        <dbReference type="Proteomes" id="UP001152888"/>
    </source>
</evidence>
<evidence type="ECO:0000313" key="1">
    <source>
        <dbReference type="EMBL" id="CAH1967115.1"/>
    </source>
</evidence>
<comment type="caution">
    <text evidence="1">The sequence shown here is derived from an EMBL/GenBank/DDBJ whole genome shotgun (WGS) entry which is preliminary data.</text>
</comment>